<evidence type="ECO:0000313" key="1">
    <source>
        <dbReference type="EMBL" id="MDF9277607.1"/>
    </source>
</evidence>
<keyword evidence="2" id="KW-1185">Reference proteome</keyword>
<dbReference type="EMBL" id="JAROKN010000013">
    <property type="protein sequence ID" value="MDF9277607.1"/>
    <property type="molecule type" value="Genomic_DNA"/>
</dbReference>
<sequence length="218" mass="24204">METRTYWVLPSMRLRLEDQTRRDGLAAASVPSSSESGMGAADLTWFGSGSFTEAVQRLKLPNVKFSPHYLWDATRHSEPTVNAATVQIPPSRLPAAIAHFAEVTGMPRLPSDSWPVVYQTLESYAALHVFNFTEASKWSRDQATEKGFGIPRAAFTFVIRACQNEGTKLNADPSPEATAIARALFNSVLKRAELAGLEINETEKRELADWIHHQDQGF</sequence>
<proteinExistence type="predicted"/>
<evidence type="ECO:0000313" key="2">
    <source>
        <dbReference type="Proteomes" id="UP001220456"/>
    </source>
</evidence>
<reference evidence="1 2" key="1">
    <citation type="journal article" date="2023" name="Int. J. Syst. Evol. Microbiol.">
        <title>Arthrobacter vasquezii sp. nov., isolated from a soil sample from Union Glacier, Antarctica.</title>
        <authorList>
            <person name="Valenzuela-Ibaceta F."/>
            <person name="Carrasco V."/>
            <person name="Lagos-Moraga S."/>
            <person name="Dietz-Vargas C."/>
            <person name="Navarro C.A."/>
            <person name="Perez-Donoso J.M."/>
        </authorList>
    </citation>
    <scope>NUCLEOTIDE SEQUENCE [LARGE SCALE GENOMIC DNA]</scope>
    <source>
        <strain evidence="1 2">EH-1B-1</strain>
    </source>
</reference>
<organism evidence="1 2">
    <name type="scientific">Arthrobacter vasquezii</name>
    <dbReference type="NCBI Taxonomy" id="2977629"/>
    <lineage>
        <taxon>Bacteria</taxon>
        <taxon>Bacillati</taxon>
        <taxon>Actinomycetota</taxon>
        <taxon>Actinomycetes</taxon>
        <taxon>Micrococcales</taxon>
        <taxon>Micrococcaceae</taxon>
        <taxon>Arthrobacter</taxon>
    </lineage>
</organism>
<accession>A0ABT6CU67</accession>
<gene>
    <name evidence="1" type="ORF">P4U43_07375</name>
</gene>
<comment type="caution">
    <text evidence="1">The sequence shown here is derived from an EMBL/GenBank/DDBJ whole genome shotgun (WGS) entry which is preliminary data.</text>
</comment>
<dbReference type="Proteomes" id="UP001220456">
    <property type="component" value="Unassembled WGS sequence"/>
</dbReference>
<name>A0ABT6CU67_9MICC</name>
<protein>
    <submittedName>
        <fullName evidence="1">Uncharacterized protein</fullName>
    </submittedName>
</protein>